<proteinExistence type="predicted"/>
<dbReference type="PANTHER" id="PTHR22084:SF1">
    <property type="entry name" value="BZIP DOMAIN-CONTAINING PROTEIN-RELATED"/>
    <property type="match status" value="1"/>
</dbReference>
<feature type="region of interest" description="Disordered" evidence="1">
    <location>
        <begin position="196"/>
        <end position="233"/>
    </location>
</feature>
<protein>
    <submittedName>
        <fullName evidence="3">Uncharacterized protein</fullName>
    </submittedName>
</protein>
<dbReference type="Proteomes" id="UP000887578">
    <property type="component" value="Unplaced"/>
</dbReference>
<feature type="compositionally biased region" description="Basic residues" evidence="1">
    <location>
        <begin position="44"/>
        <end position="53"/>
    </location>
</feature>
<accession>A0A914PIS6</accession>
<dbReference type="WBParaSite" id="PDA_v2.g17793.t1">
    <property type="protein sequence ID" value="PDA_v2.g17793.t1"/>
    <property type="gene ID" value="PDA_v2.g17793"/>
</dbReference>
<reference evidence="3" key="1">
    <citation type="submission" date="2022-11" db="UniProtKB">
        <authorList>
            <consortium name="WormBaseParasite"/>
        </authorList>
    </citation>
    <scope>IDENTIFICATION</scope>
</reference>
<organism evidence="2 3">
    <name type="scientific">Panagrolaimus davidi</name>
    <dbReference type="NCBI Taxonomy" id="227884"/>
    <lineage>
        <taxon>Eukaryota</taxon>
        <taxon>Metazoa</taxon>
        <taxon>Ecdysozoa</taxon>
        <taxon>Nematoda</taxon>
        <taxon>Chromadorea</taxon>
        <taxon>Rhabditida</taxon>
        <taxon>Tylenchina</taxon>
        <taxon>Panagrolaimomorpha</taxon>
        <taxon>Panagrolaimoidea</taxon>
        <taxon>Panagrolaimidae</taxon>
        <taxon>Panagrolaimus</taxon>
    </lineage>
</organism>
<dbReference type="PANTHER" id="PTHR22084">
    <property type="entry name" value="GEX INTERACTING PROTEIN PROTEIN 4"/>
    <property type="match status" value="1"/>
</dbReference>
<evidence type="ECO:0000313" key="3">
    <source>
        <dbReference type="WBParaSite" id="PDA_v2.g17793.t1"/>
    </source>
</evidence>
<evidence type="ECO:0000313" key="2">
    <source>
        <dbReference type="Proteomes" id="UP000887578"/>
    </source>
</evidence>
<keyword evidence="2" id="KW-1185">Reference proteome</keyword>
<feature type="region of interest" description="Disordered" evidence="1">
    <location>
        <begin position="39"/>
        <end position="59"/>
    </location>
</feature>
<feature type="compositionally biased region" description="Basic and acidic residues" evidence="1">
    <location>
        <begin position="156"/>
        <end position="167"/>
    </location>
</feature>
<name>A0A914PIS6_9BILA</name>
<evidence type="ECO:0000256" key="1">
    <source>
        <dbReference type="SAM" id="MobiDB-lite"/>
    </source>
</evidence>
<feature type="region of interest" description="Disordered" evidence="1">
    <location>
        <begin position="1"/>
        <end position="20"/>
    </location>
</feature>
<feature type="region of interest" description="Disordered" evidence="1">
    <location>
        <begin position="143"/>
        <end position="171"/>
    </location>
</feature>
<dbReference type="AlphaFoldDB" id="A0A914PIS6"/>
<feature type="compositionally biased region" description="Basic and acidic residues" evidence="1">
    <location>
        <begin position="210"/>
        <end position="221"/>
    </location>
</feature>
<sequence length="233" mass="28752">MEQEKAERMETRSLKMKKQAEAARIRYHNLSFDERKALNQKRTLQQKRKRQRRKEMEELESILRQTNDIYFGDGPEKMEEQKCEEIKQCQCSMKDEKEKMVVDERVPDQKDVVRVQDYKYDPLKDKYEQYLPRKALAARQRYHQMTPEQKLQYNQRRTERNRLRRQEEEELLSTPISQITDELLERVKEIAFRHAKRNESARMRYQRMTPAERKEYNEKRRNYYKKSSTNTEE</sequence>